<keyword evidence="1" id="KW-0472">Membrane</keyword>
<feature type="transmembrane region" description="Helical" evidence="1">
    <location>
        <begin position="43"/>
        <end position="67"/>
    </location>
</feature>
<keyword evidence="1" id="KW-0812">Transmembrane</keyword>
<gene>
    <name evidence="2" type="ORF">Tco_0800537</name>
</gene>
<keyword evidence="3" id="KW-1185">Reference proteome</keyword>
<sequence>MNGLSFDLTEILLLIDIESVQNSSYNCDSTVIPLLTQNLPESIFSIVPMSLASSIMVLVVDVFWYTLTCSQRWFSSGSADMDTEREWRSQCFAMVLFADVGE</sequence>
<evidence type="ECO:0000313" key="2">
    <source>
        <dbReference type="EMBL" id="GJS93569.1"/>
    </source>
</evidence>
<proteinExistence type="predicted"/>
<accession>A0ABQ4ZTE1</accession>
<keyword evidence="1" id="KW-1133">Transmembrane helix</keyword>
<organism evidence="2 3">
    <name type="scientific">Tanacetum coccineum</name>
    <dbReference type="NCBI Taxonomy" id="301880"/>
    <lineage>
        <taxon>Eukaryota</taxon>
        <taxon>Viridiplantae</taxon>
        <taxon>Streptophyta</taxon>
        <taxon>Embryophyta</taxon>
        <taxon>Tracheophyta</taxon>
        <taxon>Spermatophyta</taxon>
        <taxon>Magnoliopsida</taxon>
        <taxon>eudicotyledons</taxon>
        <taxon>Gunneridae</taxon>
        <taxon>Pentapetalae</taxon>
        <taxon>asterids</taxon>
        <taxon>campanulids</taxon>
        <taxon>Asterales</taxon>
        <taxon>Asteraceae</taxon>
        <taxon>Asteroideae</taxon>
        <taxon>Anthemideae</taxon>
        <taxon>Anthemidinae</taxon>
        <taxon>Tanacetum</taxon>
    </lineage>
</organism>
<name>A0ABQ4ZTE1_9ASTR</name>
<evidence type="ECO:0000256" key="1">
    <source>
        <dbReference type="SAM" id="Phobius"/>
    </source>
</evidence>
<reference evidence="2" key="1">
    <citation type="journal article" date="2022" name="Int. J. Mol. Sci.">
        <title>Draft Genome of Tanacetum Coccineum: Genomic Comparison of Closely Related Tanacetum-Family Plants.</title>
        <authorList>
            <person name="Yamashiro T."/>
            <person name="Shiraishi A."/>
            <person name="Nakayama K."/>
            <person name="Satake H."/>
        </authorList>
    </citation>
    <scope>NUCLEOTIDE SEQUENCE</scope>
</reference>
<protein>
    <submittedName>
        <fullName evidence="2">Uncharacterized protein</fullName>
    </submittedName>
</protein>
<comment type="caution">
    <text evidence="2">The sequence shown here is derived from an EMBL/GenBank/DDBJ whole genome shotgun (WGS) entry which is preliminary data.</text>
</comment>
<reference evidence="2" key="2">
    <citation type="submission" date="2022-01" db="EMBL/GenBank/DDBJ databases">
        <authorList>
            <person name="Yamashiro T."/>
            <person name="Shiraishi A."/>
            <person name="Satake H."/>
            <person name="Nakayama K."/>
        </authorList>
    </citation>
    <scope>NUCLEOTIDE SEQUENCE</scope>
</reference>
<dbReference type="EMBL" id="BQNB010011666">
    <property type="protein sequence ID" value="GJS93569.1"/>
    <property type="molecule type" value="Genomic_DNA"/>
</dbReference>
<evidence type="ECO:0000313" key="3">
    <source>
        <dbReference type="Proteomes" id="UP001151760"/>
    </source>
</evidence>
<dbReference type="Proteomes" id="UP001151760">
    <property type="component" value="Unassembled WGS sequence"/>
</dbReference>